<keyword evidence="3 9" id="KW-0645">Protease</keyword>
<protein>
    <recommendedName>
        <fullName evidence="9 10">Lon protease</fullName>
        <ecNumber evidence="9 10">3.4.21.53</ecNumber>
    </recommendedName>
    <alternativeName>
        <fullName evidence="9">ATP-dependent protease La</fullName>
    </alternativeName>
</protein>
<dbReference type="Gene3D" id="3.30.230.10">
    <property type="match status" value="1"/>
</dbReference>
<evidence type="ECO:0000256" key="6">
    <source>
        <dbReference type="ARBA" id="ARBA00022825"/>
    </source>
</evidence>
<keyword evidence="16" id="KW-1185">Reference proteome</keyword>
<evidence type="ECO:0000256" key="4">
    <source>
        <dbReference type="ARBA" id="ARBA00022741"/>
    </source>
</evidence>
<name>A0ABU9DBK9_9PROT</name>
<dbReference type="PROSITE" id="PS51787">
    <property type="entry name" value="LON_N"/>
    <property type="match status" value="1"/>
</dbReference>
<feature type="binding site" evidence="9">
    <location>
        <begin position="364"/>
        <end position="371"/>
    </location>
    <ligand>
        <name>ATP</name>
        <dbReference type="ChEBI" id="CHEBI:30616"/>
    </ligand>
</feature>
<dbReference type="PROSITE" id="PS51786">
    <property type="entry name" value="LON_PROTEOLYTIC"/>
    <property type="match status" value="1"/>
</dbReference>
<feature type="active site" evidence="9 11">
    <location>
        <position position="730"/>
    </location>
</feature>
<dbReference type="SMART" id="SM00382">
    <property type="entry name" value="AAA"/>
    <property type="match status" value="1"/>
</dbReference>
<evidence type="ECO:0000256" key="3">
    <source>
        <dbReference type="ARBA" id="ARBA00022670"/>
    </source>
</evidence>
<dbReference type="Pfam" id="PF05362">
    <property type="entry name" value="Lon_C"/>
    <property type="match status" value="1"/>
</dbReference>
<dbReference type="Pfam" id="PF22667">
    <property type="entry name" value="Lon_lid"/>
    <property type="match status" value="1"/>
</dbReference>
<evidence type="ECO:0000256" key="2">
    <source>
        <dbReference type="ARBA" id="ARBA00022490"/>
    </source>
</evidence>
<dbReference type="SMART" id="SM00464">
    <property type="entry name" value="LON"/>
    <property type="match status" value="1"/>
</dbReference>
<evidence type="ECO:0000256" key="11">
    <source>
        <dbReference type="PROSITE-ProRule" id="PRU01122"/>
    </source>
</evidence>
<dbReference type="GO" id="GO:0004252">
    <property type="term" value="F:serine-type endopeptidase activity"/>
    <property type="evidence" value="ECO:0007669"/>
    <property type="project" value="UniProtKB-EC"/>
</dbReference>
<keyword evidence="7 9" id="KW-0067">ATP-binding</keyword>
<dbReference type="EMBL" id="JBBPCO010000009">
    <property type="protein sequence ID" value="MEK8090075.1"/>
    <property type="molecule type" value="Genomic_DNA"/>
</dbReference>
<dbReference type="InterPro" id="IPR014721">
    <property type="entry name" value="Ribsml_uS5_D2-typ_fold_subgr"/>
</dbReference>
<dbReference type="InterPro" id="IPR003593">
    <property type="entry name" value="AAA+_ATPase"/>
</dbReference>
<comment type="induction">
    <text evidence="9">By heat shock.</text>
</comment>
<dbReference type="Pfam" id="PF02190">
    <property type="entry name" value="LON_substr_bdg"/>
    <property type="match status" value="1"/>
</dbReference>
<evidence type="ECO:0000256" key="10">
    <source>
        <dbReference type="PIRNR" id="PIRNR001174"/>
    </source>
</evidence>
<evidence type="ECO:0000256" key="7">
    <source>
        <dbReference type="ARBA" id="ARBA00022840"/>
    </source>
</evidence>
<dbReference type="InterPro" id="IPR027543">
    <property type="entry name" value="Lon_bac"/>
</dbReference>
<gene>
    <name evidence="9 15" type="primary">lon</name>
    <name evidence="15" type="ORF">WOB96_09885</name>
</gene>
<dbReference type="SUPFAM" id="SSF88697">
    <property type="entry name" value="PUA domain-like"/>
    <property type="match status" value="1"/>
</dbReference>
<sequence length="809" mass="89604">MAQNESRKKTAESTTLTVPVLPLRDVVVFPHMVIPLFVGRPKSITALEDAMAGDKNILLVAQKNAADDEPEPVAIHGVGTLATILQLLKLPDGTVKVLVEGNERAEVLEFLPSETRLSAEVRTWTETEVDDREIEALMRSVLNQFEQYVKLNKKIPPEILASLASIDDPARLADTVAAHLSLKIEEKQEVLEMHDVRGRLEHLLGLMESEIDLLQVEKRIRGRVKRQMEKSQREYYLNEQMKAIQKELGDMEGEGASEADELAKKIEAAGMSKDARGKAEAELKKLRMMSPMSAEATVVRNYIDWLVSVPWKKRSKVRRDIEAARQILDEDHYGLEEVKERIIEYLAVQNRTGGSRGPILCLVGPPGVGKTSLGQSIAKATNRKFVRMALGGVRDEAEIRGHRRTYIGALPGKIVQSLAKVGTRNPLMLLDEVDKMSMDFRGDPASALLEVLDPEQNHTFSDHYLEVDYDLSDVMFVTTANTLHMPGPLLDRMEIIRLAGYTEDEKTHIALKYLLPKQMKNHGLKEGEIAVGEDVIRDIIRHYTREAGVRDLERQIARISRKVVKELLTRKDADLITVTPQNLEDYLGVRRFSYGKAEAENRVGQVTGLAWTEVGGELLVIEAVALPGKGKQTYTGKLGDVMQESIQAAMSVVRSRARRLGIDPEFYQKVDVHIHVPEGATPKDGPSAGIGMCTALVSSLTGIPVKASVAMTGEITLRGEVLPIGGLKEKLLAAHRGGIETVLIPKENEKDLRDIPAKVLEQLTIKPVRWIEEVLETALESKPTPLPEPSMKEKSATASQSVGEAATAH</sequence>
<comment type="catalytic activity">
    <reaction evidence="9 10 11">
        <text>Hydrolysis of proteins in presence of ATP.</text>
        <dbReference type="EC" id="3.4.21.53"/>
    </reaction>
</comment>
<accession>A0ABU9DBK9</accession>
<keyword evidence="5 9" id="KW-0378">Hydrolase</keyword>
<dbReference type="PANTHER" id="PTHR10046">
    <property type="entry name" value="ATP DEPENDENT LON PROTEASE FAMILY MEMBER"/>
    <property type="match status" value="1"/>
</dbReference>
<dbReference type="InterPro" id="IPR008269">
    <property type="entry name" value="Lon_proteolytic"/>
</dbReference>
<dbReference type="PRINTS" id="PR00830">
    <property type="entry name" value="ENDOLAPTASE"/>
</dbReference>
<dbReference type="NCBIfam" id="TIGR00763">
    <property type="entry name" value="lon"/>
    <property type="match status" value="1"/>
</dbReference>
<proteinExistence type="evidence at transcript level"/>
<dbReference type="RefSeq" id="WP_341371132.1">
    <property type="nucleotide sequence ID" value="NZ_JBBPCO010000009.1"/>
</dbReference>
<feature type="region of interest" description="Disordered" evidence="12">
    <location>
        <begin position="778"/>
        <end position="809"/>
    </location>
</feature>
<comment type="caution">
    <text evidence="15">The sequence shown here is derived from an EMBL/GenBank/DDBJ whole genome shotgun (WGS) entry which is preliminary data.</text>
</comment>
<comment type="subunit">
    <text evidence="9 10">Homohexamer. Organized in a ring with a central cavity.</text>
</comment>
<keyword evidence="6 9" id="KW-0720">Serine protease</keyword>
<feature type="active site" evidence="9 11">
    <location>
        <position position="687"/>
    </location>
</feature>
<keyword evidence="8 9" id="KW-0346">Stress response</keyword>
<evidence type="ECO:0000256" key="12">
    <source>
        <dbReference type="SAM" id="MobiDB-lite"/>
    </source>
</evidence>
<comment type="subcellular location">
    <subcellularLocation>
        <location evidence="1 9 10">Cytoplasm</location>
    </subcellularLocation>
</comment>
<dbReference type="InterPro" id="IPR046336">
    <property type="entry name" value="Lon_prtase_N_sf"/>
</dbReference>
<dbReference type="SUPFAM" id="SSF54211">
    <property type="entry name" value="Ribosomal protein S5 domain 2-like"/>
    <property type="match status" value="1"/>
</dbReference>
<dbReference type="InterPro" id="IPR054594">
    <property type="entry name" value="Lon_lid"/>
</dbReference>
<dbReference type="InterPro" id="IPR004815">
    <property type="entry name" value="Lon_bac/euk-typ"/>
</dbReference>
<dbReference type="Gene3D" id="1.10.8.60">
    <property type="match status" value="1"/>
</dbReference>
<dbReference type="InterPro" id="IPR003959">
    <property type="entry name" value="ATPase_AAA_core"/>
</dbReference>
<reference evidence="15 16" key="1">
    <citation type="submission" date="2024-04" db="EMBL/GenBank/DDBJ databases">
        <authorList>
            <person name="Abashina T."/>
            <person name="Shaikin A."/>
        </authorList>
    </citation>
    <scope>NUCLEOTIDE SEQUENCE [LARGE SCALE GENOMIC DNA]</scope>
    <source>
        <strain evidence="15 16">AAFK</strain>
    </source>
</reference>
<dbReference type="Gene3D" id="3.40.50.300">
    <property type="entry name" value="P-loop containing nucleotide triphosphate hydrolases"/>
    <property type="match status" value="1"/>
</dbReference>
<dbReference type="PIRSF" id="PIRSF001174">
    <property type="entry name" value="Lon_proteas"/>
    <property type="match status" value="1"/>
</dbReference>
<feature type="domain" description="Lon proteolytic" evidence="13">
    <location>
        <begin position="600"/>
        <end position="781"/>
    </location>
</feature>
<comment type="function">
    <text evidence="9">ATP-dependent serine protease that mediates the selective degradation of mutant and abnormal proteins as well as certain short-lived regulatory proteins. Required for cellular homeostasis and for survival from DNA damage and developmental changes induced by stress. Degrades polypeptides processively to yield small peptide fragments that are 5 to 10 amino acids long. Binds to DNA in a double-stranded, site-specific manner.</text>
</comment>
<dbReference type="Gene3D" id="2.30.130.40">
    <property type="entry name" value="LON domain-like"/>
    <property type="match status" value="1"/>
</dbReference>
<organism evidence="15 16">
    <name type="scientific">Thermithiobacillus plumbiphilus</name>
    <dbReference type="NCBI Taxonomy" id="1729899"/>
    <lineage>
        <taxon>Bacteria</taxon>
        <taxon>Pseudomonadati</taxon>
        <taxon>Pseudomonadota</taxon>
        <taxon>Acidithiobacillia</taxon>
        <taxon>Acidithiobacillales</taxon>
        <taxon>Thermithiobacillaceae</taxon>
        <taxon>Thermithiobacillus</taxon>
    </lineage>
</organism>
<evidence type="ECO:0000259" key="13">
    <source>
        <dbReference type="PROSITE" id="PS51786"/>
    </source>
</evidence>
<dbReference type="InterPro" id="IPR003111">
    <property type="entry name" value="Lon_prtase_N"/>
</dbReference>
<evidence type="ECO:0000256" key="1">
    <source>
        <dbReference type="ARBA" id="ARBA00004496"/>
    </source>
</evidence>
<dbReference type="EC" id="3.4.21.53" evidence="9 10"/>
<evidence type="ECO:0000313" key="15">
    <source>
        <dbReference type="EMBL" id="MEK8090075.1"/>
    </source>
</evidence>
<keyword evidence="4 9" id="KW-0547">Nucleotide-binding</keyword>
<dbReference type="Gene3D" id="1.20.5.5270">
    <property type="match status" value="1"/>
</dbReference>
<dbReference type="InterPro" id="IPR020568">
    <property type="entry name" value="Ribosomal_Su5_D2-typ_SF"/>
</dbReference>
<evidence type="ECO:0000256" key="9">
    <source>
        <dbReference type="HAMAP-Rule" id="MF_01973"/>
    </source>
</evidence>
<keyword evidence="2 9" id="KW-0963">Cytoplasm</keyword>
<dbReference type="CDD" id="cd19500">
    <property type="entry name" value="RecA-like_Lon"/>
    <property type="match status" value="1"/>
</dbReference>
<dbReference type="Pfam" id="PF00004">
    <property type="entry name" value="AAA"/>
    <property type="match status" value="1"/>
</dbReference>
<dbReference type="Proteomes" id="UP001446205">
    <property type="component" value="Unassembled WGS sequence"/>
</dbReference>
<feature type="domain" description="Lon N-terminal" evidence="14">
    <location>
        <begin position="18"/>
        <end position="211"/>
    </location>
</feature>
<evidence type="ECO:0000259" key="14">
    <source>
        <dbReference type="PROSITE" id="PS51787"/>
    </source>
</evidence>
<dbReference type="InterPro" id="IPR027065">
    <property type="entry name" value="Lon_Prtase"/>
</dbReference>
<dbReference type="InterPro" id="IPR027417">
    <property type="entry name" value="P-loop_NTPase"/>
</dbReference>
<dbReference type="Gene3D" id="1.20.58.1480">
    <property type="match status" value="1"/>
</dbReference>
<evidence type="ECO:0000313" key="16">
    <source>
        <dbReference type="Proteomes" id="UP001446205"/>
    </source>
</evidence>
<comment type="similarity">
    <text evidence="9 10 11">Belongs to the peptidase S16 family.</text>
</comment>
<dbReference type="NCBIfam" id="NF008053">
    <property type="entry name" value="PRK10787.1"/>
    <property type="match status" value="1"/>
</dbReference>
<dbReference type="SUPFAM" id="SSF52540">
    <property type="entry name" value="P-loop containing nucleoside triphosphate hydrolases"/>
    <property type="match status" value="1"/>
</dbReference>
<dbReference type="HAMAP" id="MF_01973">
    <property type="entry name" value="lon_bact"/>
    <property type="match status" value="1"/>
</dbReference>
<evidence type="ECO:0000256" key="8">
    <source>
        <dbReference type="ARBA" id="ARBA00023016"/>
    </source>
</evidence>
<evidence type="ECO:0000256" key="5">
    <source>
        <dbReference type="ARBA" id="ARBA00022801"/>
    </source>
</evidence>
<dbReference type="InterPro" id="IPR015947">
    <property type="entry name" value="PUA-like_sf"/>
</dbReference>